<dbReference type="EMBL" id="JBHRZT010000072">
    <property type="protein sequence ID" value="MFC3885894.1"/>
    <property type="molecule type" value="Genomic_DNA"/>
</dbReference>
<dbReference type="RefSeq" id="WP_377918277.1">
    <property type="nucleotide sequence ID" value="NZ_JBHRZT010000072.1"/>
</dbReference>
<accession>A0ABV8B8T0</accession>
<evidence type="ECO:0000256" key="1">
    <source>
        <dbReference type="SAM" id="MobiDB-lite"/>
    </source>
</evidence>
<proteinExistence type="predicted"/>
<evidence type="ECO:0000313" key="2">
    <source>
        <dbReference type="EMBL" id="MFC3885894.1"/>
    </source>
</evidence>
<comment type="caution">
    <text evidence="2">The sequence shown here is derived from an EMBL/GenBank/DDBJ whole genome shotgun (WGS) entry which is preliminary data.</text>
</comment>
<reference evidence="3" key="1">
    <citation type="journal article" date="2019" name="Int. J. Syst. Evol. Microbiol.">
        <title>The Global Catalogue of Microorganisms (GCM) 10K type strain sequencing project: providing services to taxonomists for standard genome sequencing and annotation.</title>
        <authorList>
            <consortium name="The Broad Institute Genomics Platform"/>
            <consortium name="The Broad Institute Genome Sequencing Center for Infectious Disease"/>
            <person name="Wu L."/>
            <person name="Ma J."/>
        </authorList>
    </citation>
    <scope>NUCLEOTIDE SEQUENCE [LARGE SCALE GENOMIC DNA]</scope>
    <source>
        <strain evidence="3">CCUG 61889</strain>
    </source>
</reference>
<protein>
    <submittedName>
        <fullName evidence="2">Uncharacterized protein</fullName>
    </submittedName>
</protein>
<feature type="compositionally biased region" description="Basic and acidic residues" evidence="1">
    <location>
        <begin position="27"/>
        <end position="37"/>
    </location>
</feature>
<keyword evidence="3" id="KW-1185">Reference proteome</keyword>
<feature type="region of interest" description="Disordered" evidence="1">
    <location>
        <begin position="24"/>
        <end position="43"/>
    </location>
</feature>
<dbReference type="Proteomes" id="UP001595752">
    <property type="component" value="Unassembled WGS sequence"/>
</dbReference>
<organism evidence="2 3">
    <name type="scientific">Bacillus songklensis</name>
    <dbReference type="NCBI Taxonomy" id="1069116"/>
    <lineage>
        <taxon>Bacteria</taxon>
        <taxon>Bacillati</taxon>
        <taxon>Bacillota</taxon>
        <taxon>Bacilli</taxon>
        <taxon>Bacillales</taxon>
        <taxon>Bacillaceae</taxon>
        <taxon>Bacillus</taxon>
    </lineage>
</organism>
<evidence type="ECO:0000313" key="3">
    <source>
        <dbReference type="Proteomes" id="UP001595752"/>
    </source>
</evidence>
<gene>
    <name evidence="2" type="ORF">ACFOU2_21415</name>
</gene>
<sequence>MKQAQGLDRAKYVGLAIRYGHPIASNRHRDEHKENGKIKSSKPLPHVAGACTFLDKVNIIKEADP</sequence>
<name>A0ABV8B8T0_9BACI</name>